<accession>A0A3S2WVV5</accession>
<comment type="caution">
    <text evidence="1">The sequence shown here is derived from an EMBL/GenBank/DDBJ whole genome shotgun (WGS) entry which is preliminary data.</text>
</comment>
<dbReference type="RefSeq" id="WP_127708003.1">
    <property type="nucleotide sequence ID" value="NZ_SACK01000012.1"/>
</dbReference>
<sequence>METIKISVAKDKQVYEFEVHDFAHHEGERCKFEVYDQGTFIAAFEPDDHEYLRICKNPGKVDQEVLHLIADKLESMHL</sequence>
<organism evidence="1 2">
    <name type="scientific">Mucilaginibacter limnophilus</name>
    <dbReference type="NCBI Taxonomy" id="1932778"/>
    <lineage>
        <taxon>Bacteria</taxon>
        <taxon>Pseudomonadati</taxon>
        <taxon>Bacteroidota</taxon>
        <taxon>Sphingobacteriia</taxon>
        <taxon>Sphingobacteriales</taxon>
        <taxon>Sphingobacteriaceae</taxon>
        <taxon>Mucilaginibacter</taxon>
    </lineage>
</organism>
<dbReference type="OrthoDB" id="769901at2"/>
<dbReference type="AlphaFoldDB" id="A0A3S2WVV5"/>
<protein>
    <submittedName>
        <fullName evidence="1">Uncharacterized protein</fullName>
    </submittedName>
</protein>
<evidence type="ECO:0000313" key="1">
    <source>
        <dbReference type="EMBL" id="RVT97288.1"/>
    </source>
</evidence>
<gene>
    <name evidence="1" type="ORF">EOD41_19175</name>
</gene>
<keyword evidence="2" id="KW-1185">Reference proteome</keyword>
<reference evidence="1 2" key="1">
    <citation type="submission" date="2019-01" db="EMBL/GenBank/DDBJ databases">
        <authorList>
            <person name="Chen W.-M."/>
        </authorList>
    </citation>
    <scope>NUCLEOTIDE SEQUENCE [LARGE SCALE GENOMIC DNA]</scope>
    <source>
        <strain evidence="1 2">YBJ-36</strain>
    </source>
</reference>
<proteinExistence type="predicted"/>
<dbReference type="Proteomes" id="UP000282759">
    <property type="component" value="Unassembled WGS sequence"/>
</dbReference>
<name>A0A3S2WVV5_9SPHI</name>
<dbReference type="EMBL" id="SACK01000012">
    <property type="protein sequence ID" value="RVT97288.1"/>
    <property type="molecule type" value="Genomic_DNA"/>
</dbReference>
<evidence type="ECO:0000313" key="2">
    <source>
        <dbReference type="Proteomes" id="UP000282759"/>
    </source>
</evidence>